<dbReference type="EMBL" id="WPOC01000006">
    <property type="protein sequence ID" value="MVN14702.1"/>
    <property type="molecule type" value="Genomic_DNA"/>
</dbReference>
<protein>
    <submittedName>
        <fullName evidence="1">Uncharacterized protein</fullName>
    </submittedName>
</protein>
<name>A0A6N8IG09_9ACTN</name>
<keyword evidence="2" id="KW-1185">Reference proteome</keyword>
<comment type="caution">
    <text evidence="1">The sequence shown here is derived from an EMBL/GenBank/DDBJ whole genome shotgun (WGS) entry which is preliminary data.</text>
</comment>
<accession>A0A6N8IG09</accession>
<organism evidence="1 2">
    <name type="scientific">Gordonibacter urolithinfaciens</name>
    <dbReference type="NCBI Taxonomy" id="1335613"/>
    <lineage>
        <taxon>Bacteria</taxon>
        <taxon>Bacillati</taxon>
        <taxon>Actinomycetota</taxon>
        <taxon>Coriobacteriia</taxon>
        <taxon>Eggerthellales</taxon>
        <taxon>Eggerthellaceae</taxon>
        <taxon>Gordonibacter</taxon>
    </lineage>
</organism>
<dbReference type="AlphaFoldDB" id="A0A6N8IG09"/>
<evidence type="ECO:0000313" key="1">
    <source>
        <dbReference type="EMBL" id="MVN14702.1"/>
    </source>
</evidence>
<reference evidence="1 2" key="1">
    <citation type="submission" date="2019-11" db="EMBL/GenBank/DDBJ databases">
        <title>Whole genome shotgun sequencing (WGS) data from Adlercreutzia equolifaciens ResAG-91, Eggerthella lenta MRI-F36, MRI-F37, MRI-F40, ResAG-49, ResAG-88, ResAG-121, ResAG-145, and Gordonibacter sp. ResAG-5, ResAG-26, ResAG-43, ResAG-50, ResAG-59.</title>
        <authorList>
            <person name="Stoll D.A."/>
            <person name="Danylec N."/>
            <person name="Franz C.M.A.P."/>
            <person name="Huch M."/>
        </authorList>
    </citation>
    <scope>NUCLEOTIDE SEQUENCE [LARGE SCALE GENOMIC DNA]</scope>
    <source>
        <strain evidence="1 2">ResAG-59</strain>
    </source>
</reference>
<sequence length="55" mass="6387">MRDVEALAPYARDHDLLNEHQKQVARETGRAAIYENGILATLEDVPEEYYEKEQP</sequence>
<evidence type="ECO:0000313" key="2">
    <source>
        <dbReference type="Proteomes" id="UP000468327"/>
    </source>
</evidence>
<dbReference type="Proteomes" id="UP000468327">
    <property type="component" value="Unassembled WGS sequence"/>
</dbReference>
<gene>
    <name evidence="1" type="ORF">GO738_04915</name>
</gene>
<dbReference type="RefSeq" id="WP_157005598.1">
    <property type="nucleotide sequence ID" value="NZ_WPOC01000006.1"/>
</dbReference>
<proteinExistence type="predicted"/>